<comment type="caution">
    <text evidence="1">The sequence shown here is derived from an EMBL/GenBank/DDBJ whole genome shotgun (WGS) entry which is preliminary data.</text>
</comment>
<dbReference type="EMBL" id="JAWQEG010000693">
    <property type="protein sequence ID" value="KAK3886486.1"/>
    <property type="molecule type" value="Genomic_DNA"/>
</dbReference>
<name>A0AAE1G7J1_PETCI</name>
<gene>
    <name evidence="1" type="ORF">Pcinc_009356</name>
</gene>
<organism evidence="1 2">
    <name type="scientific">Petrolisthes cinctipes</name>
    <name type="common">Flat porcelain crab</name>
    <dbReference type="NCBI Taxonomy" id="88211"/>
    <lineage>
        <taxon>Eukaryota</taxon>
        <taxon>Metazoa</taxon>
        <taxon>Ecdysozoa</taxon>
        <taxon>Arthropoda</taxon>
        <taxon>Crustacea</taxon>
        <taxon>Multicrustacea</taxon>
        <taxon>Malacostraca</taxon>
        <taxon>Eumalacostraca</taxon>
        <taxon>Eucarida</taxon>
        <taxon>Decapoda</taxon>
        <taxon>Pleocyemata</taxon>
        <taxon>Anomura</taxon>
        <taxon>Galatheoidea</taxon>
        <taxon>Porcellanidae</taxon>
        <taxon>Petrolisthes</taxon>
    </lineage>
</organism>
<sequence length="117" mass="13630">MRLDVPTFRMTEFELFIMMAFLDTVHWHFLYAHSEKADVGPQTWDGNYFLDGVLTSHVIPFVWNKENILSIKETTFLYDRASCMSALATHNYLKVNKADFFRNDEEPQASTNLNACV</sequence>
<dbReference type="Proteomes" id="UP001286313">
    <property type="component" value="Unassembled WGS sequence"/>
</dbReference>
<keyword evidence="2" id="KW-1185">Reference proteome</keyword>
<proteinExistence type="predicted"/>
<evidence type="ECO:0000313" key="2">
    <source>
        <dbReference type="Proteomes" id="UP001286313"/>
    </source>
</evidence>
<dbReference type="AlphaFoldDB" id="A0AAE1G7J1"/>
<reference evidence="1" key="1">
    <citation type="submission" date="2023-10" db="EMBL/GenBank/DDBJ databases">
        <title>Genome assemblies of two species of porcelain crab, Petrolisthes cinctipes and Petrolisthes manimaculis (Anomura: Porcellanidae).</title>
        <authorList>
            <person name="Angst P."/>
        </authorList>
    </citation>
    <scope>NUCLEOTIDE SEQUENCE</scope>
    <source>
        <strain evidence="1">PB745_01</strain>
        <tissue evidence="1">Gill</tissue>
    </source>
</reference>
<accession>A0AAE1G7J1</accession>
<evidence type="ECO:0000313" key="1">
    <source>
        <dbReference type="EMBL" id="KAK3886486.1"/>
    </source>
</evidence>
<protein>
    <submittedName>
        <fullName evidence="1">Uncharacterized protein</fullName>
    </submittedName>
</protein>